<keyword evidence="1" id="KW-1133">Transmembrane helix</keyword>
<keyword evidence="1" id="KW-0472">Membrane</keyword>
<dbReference type="PROSITE" id="PS51257">
    <property type="entry name" value="PROKAR_LIPOPROTEIN"/>
    <property type="match status" value="1"/>
</dbReference>
<evidence type="ECO:0000256" key="1">
    <source>
        <dbReference type="SAM" id="Phobius"/>
    </source>
</evidence>
<protein>
    <submittedName>
        <fullName evidence="2">Uncharacterized protein</fullName>
    </submittedName>
</protein>
<organism evidence="2 3">
    <name type="scientific">Crucibulum laeve</name>
    <dbReference type="NCBI Taxonomy" id="68775"/>
    <lineage>
        <taxon>Eukaryota</taxon>
        <taxon>Fungi</taxon>
        <taxon>Dikarya</taxon>
        <taxon>Basidiomycota</taxon>
        <taxon>Agaricomycotina</taxon>
        <taxon>Agaricomycetes</taxon>
        <taxon>Agaricomycetidae</taxon>
        <taxon>Agaricales</taxon>
        <taxon>Agaricineae</taxon>
        <taxon>Nidulariaceae</taxon>
        <taxon>Crucibulum</taxon>
    </lineage>
</organism>
<sequence length="94" mass="10551">MSVLSRFAAGFYFYTFLLAPVASSCIASFPAFAFFSVIRDIEMAWLVQTKNAGSVVNRNGEFNAIATASLPFPKYTINRWIDCCPKCLSQLLWH</sequence>
<gene>
    <name evidence="2" type="ORF">BDQ12DRAFT_728072</name>
</gene>
<evidence type="ECO:0000313" key="2">
    <source>
        <dbReference type="EMBL" id="TFK33108.1"/>
    </source>
</evidence>
<feature type="transmembrane region" description="Helical" evidence="1">
    <location>
        <begin position="12"/>
        <end position="38"/>
    </location>
</feature>
<reference evidence="2 3" key="1">
    <citation type="journal article" date="2019" name="Nat. Ecol. Evol.">
        <title>Megaphylogeny resolves global patterns of mushroom evolution.</title>
        <authorList>
            <person name="Varga T."/>
            <person name="Krizsan K."/>
            <person name="Foldi C."/>
            <person name="Dima B."/>
            <person name="Sanchez-Garcia M."/>
            <person name="Sanchez-Ramirez S."/>
            <person name="Szollosi G.J."/>
            <person name="Szarkandi J.G."/>
            <person name="Papp V."/>
            <person name="Albert L."/>
            <person name="Andreopoulos W."/>
            <person name="Angelini C."/>
            <person name="Antonin V."/>
            <person name="Barry K.W."/>
            <person name="Bougher N.L."/>
            <person name="Buchanan P."/>
            <person name="Buyck B."/>
            <person name="Bense V."/>
            <person name="Catcheside P."/>
            <person name="Chovatia M."/>
            <person name="Cooper J."/>
            <person name="Damon W."/>
            <person name="Desjardin D."/>
            <person name="Finy P."/>
            <person name="Geml J."/>
            <person name="Haridas S."/>
            <person name="Hughes K."/>
            <person name="Justo A."/>
            <person name="Karasinski D."/>
            <person name="Kautmanova I."/>
            <person name="Kiss B."/>
            <person name="Kocsube S."/>
            <person name="Kotiranta H."/>
            <person name="LaButti K.M."/>
            <person name="Lechner B.E."/>
            <person name="Liimatainen K."/>
            <person name="Lipzen A."/>
            <person name="Lukacs Z."/>
            <person name="Mihaltcheva S."/>
            <person name="Morgado L.N."/>
            <person name="Niskanen T."/>
            <person name="Noordeloos M.E."/>
            <person name="Ohm R.A."/>
            <person name="Ortiz-Santana B."/>
            <person name="Ovrebo C."/>
            <person name="Racz N."/>
            <person name="Riley R."/>
            <person name="Savchenko A."/>
            <person name="Shiryaev A."/>
            <person name="Soop K."/>
            <person name="Spirin V."/>
            <person name="Szebenyi C."/>
            <person name="Tomsovsky M."/>
            <person name="Tulloss R.E."/>
            <person name="Uehling J."/>
            <person name="Grigoriev I.V."/>
            <person name="Vagvolgyi C."/>
            <person name="Papp T."/>
            <person name="Martin F.M."/>
            <person name="Miettinen O."/>
            <person name="Hibbett D.S."/>
            <person name="Nagy L.G."/>
        </authorList>
    </citation>
    <scope>NUCLEOTIDE SEQUENCE [LARGE SCALE GENOMIC DNA]</scope>
    <source>
        <strain evidence="2 3">CBS 166.37</strain>
    </source>
</reference>
<evidence type="ECO:0000313" key="3">
    <source>
        <dbReference type="Proteomes" id="UP000308652"/>
    </source>
</evidence>
<accession>A0A5C3LK30</accession>
<dbReference type="EMBL" id="ML213655">
    <property type="protein sequence ID" value="TFK33108.1"/>
    <property type="molecule type" value="Genomic_DNA"/>
</dbReference>
<dbReference type="Proteomes" id="UP000308652">
    <property type="component" value="Unassembled WGS sequence"/>
</dbReference>
<proteinExistence type="predicted"/>
<keyword evidence="3" id="KW-1185">Reference proteome</keyword>
<dbReference type="AlphaFoldDB" id="A0A5C3LK30"/>
<name>A0A5C3LK30_9AGAR</name>
<keyword evidence="1" id="KW-0812">Transmembrane</keyword>